<dbReference type="EMBL" id="JRLF01000014">
    <property type="protein sequence ID" value="KQB38654.1"/>
    <property type="molecule type" value="Genomic_DNA"/>
</dbReference>
<comment type="caution">
    <text evidence="1">The sequence shown here is derived from an EMBL/GenBank/DDBJ whole genome shotgun (WGS) entry which is preliminary data.</text>
</comment>
<sequence>MGEYPKEIDLFHKTIESLKGIENVSSGIDNLEGIKGSELGDLSFSHLPIATLLRTDGGLKDEVILQFEFTLDKSSDSLISLEFLSWFVRDQSRGGEMLQLRTFALPPKVLDQFQIGETLKFHIDYFIEDAPESLQPILDKISKLNKSLELFIKLYEIPTKKLK</sequence>
<dbReference type="STRING" id="362413.RC62_2014"/>
<organism evidence="1 2">
    <name type="scientific">Flavobacterium aquidurense</name>
    <dbReference type="NCBI Taxonomy" id="362413"/>
    <lineage>
        <taxon>Bacteria</taxon>
        <taxon>Pseudomonadati</taxon>
        <taxon>Bacteroidota</taxon>
        <taxon>Flavobacteriia</taxon>
        <taxon>Flavobacteriales</taxon>
        <taxon>Flavobacteriaceae</taxon>
        <taxon>Flavobacterium</taxon>
    </lineage>
</organism>
<dbReference type="Proteomes" id="UP000050443">
    <property type="component" value="Unassembled WGS sequence"/>
</dbReference>
<gene>
    <name evidence="1" type="ORF">RC62_2014</name>
</gene>
<reference evidence="1 2" key="1">
    <citation type="submission" date="2014-09" db="EMBL/GenBank/DDBJ databases">
        <title>Genome sequence of Flavobacterium aquidurense RC62.</title>
        <authorList>
            <person name="Kim J.F."/>
            <person name="Kwak M.-J."/>
        </authorList>
    </citation>
    <scope>NUCLEOTIDE SEQUENCE [LARGE SCALE GENOMIC DNA]</scope>
    <source>
        <strain evidence="1 2">RC62</strain>
    </source>
</reference>
<dbReference type="PATRIC" id="fig|362413.3.peg.1960"/>
<accession>A0A0Q0S5N3</accession>
<proteinExistence type="predicted"/>
<evidence type="ECO:0000313" key="2">
    <source>
        <dbReference type="Proteomes" id="UP000050443"/>
    </source>
</evidence>
<name>A0A0Q0S5N3_9FLAO</name>
<dbReference type="RefSeq" id="WP_055097485.1">
    <property type="nucleotide sequence ID" value="NZ_JRLF01000014.1"/>
</dbReference>
<evidence type="ECO:0000313" key="1">
    <source>
        <dbReference type="EMBL" id="KQB38654.1"/>
    </source>
</evidence>
<protein>
    <submittedName>
        <fullName evidence="1">Uncharacterized protein</fullName>
    </submittedName>
</protein>
<dbReference type="AlphaFoldDB" id="A0A0Q0S5N3"/>
<dbReference type="OrthoDB" id="289561at2"/>